<dbReference type="GO" id="GO:0070125">
    <property type="term" value="P:mitochondrial translational elongation"/>
    <property type="evidence" value="ECO:0000318"/>
    <property type="project" value="GO_Central"/>
</dbReference>
<dbReference type="PRINTS" id="PR00315">
    <property type="entry name" value="ELONGATNFCT"/>
</dbReference>
<feature type="region of interest" description="Disordered" evidence="12">
    <location>
        <begin position="442"/>
        <end position="501"/>
    </location>
</feature>
<keyword evidence="16" id="KW-1185">Reference proteome</keyword>
<dbReference type="PANTHER" id="PTHR43721">
    <property type="entry name" value="ELONGATION FACTOR TU-RELATED"/>
    <property type="match status" value="1"/>
</dbReference>
<dbReference type="GeneID" id="20201820"/>
<evidence type="ECO:0000256" key="11">
    <source>
        <dbReference type="ARBA" id="ARBA00023134"/>
    </source>
</evidence>
<dbReference type="GO" id="GO:0005525">
    <property type="term" value="F:GTP binding"/>
    <property type="evidence" value="ECO:0007669"/>
    <property type="project" value="UniProtKB-KW"/>
</dbReference>
<keyword evidence="9" id="KW-0460">Magnesium</keyword>
<dbReference type="FunFam" id="3.40.50.300:FF:000576">
    <property type="entry name" value="Elongation factor Tu"/>
    <property type="match status" value="1"/>
</dbReference>
<dbReference type="PANTHER" id="PTHR43721:SF2">
    <property type="entry name" value="ELONGATION FACTOR TU, MITOCHONDRIAL"/>
    <property type="match status" value="1"/>
</dbReference>
<dbReference type="PROSITE" id="PS00301">
    <property type="entry name" value="G_TR_1"/>
    <property type="match status" value="1"/>
</dbReference>
<sequence>MIFLRSFTKLTLSSFRLNNKISKRIYFEKFVSSTSSLKFSAAPSSSSSSSSDANNADVRSATKPHLNIGTIGHIDHGKTTLTSAITKVLERDGLTKYLAYDQIDKAPEEKARGITINACHVEYSTKTRHYAHTDCPGHIDFIKNMIMGTSQMDGAILVVAATDGVMPQTREHLLLARQIGVKDIVVFVNKADVVDKETIELVQLEIAELLNEMGYDDSKVPFIFGSALSALENKNPEIGEKSIRQLMEALDSHIKVPERISEGTFLMPINSAFTVQGRGTVVVGTVRRGTLNKGDQIFVVGFGNEIRSVASDLQIFKKSVPTAVAGDNVGILLRGIKKELVDRGMFVFGAVSSREPPTQVEAFIGRIYVQKRSEGGRSKPITTGYNGNIFVDTWNIACQVNLLDGDEEDSADDDGYGCFVGDFEARDHSNDVYEMKNEEAINEQQHSPLTNQLQPSKSQTHAVSPSEDDAQSSHKNSTTTPQSRNVTQATPENEATHKSMAMPGDITIAKIYLRKPMVLKEGQRFFIREATMTTVTGIVTRVLPRERVEIKGFNWEPPKRPTFVGNASTVMRKRRKRMEEK</sequence>
<dbReference type="InterPro" id="IPR004160">
    <property type="entry name" value="Transl_elong_EFTu/EF1A_C"/>
</dbReference>
<dbReference type="RefSeq" id="XP_009010889.1">
    <property type="nucleotide sequence ID" value="XM_009012641.1"/>
</dbReference>
<organism evidence="15 16">
    <name type="scientific">Helobdella robusta</name>
    <name type="common">Californian leech</name>
    <dbReference type="NCBI Taxonomy" id="6412"/>
    <lineage>
        <taxon>Eukaryota</taxon>
        <taxon>Metazoa</taxon>
        <taxon>Spiralia</taxon>
        <taxon>Lophotrochozoa</taxon>
        <taxon>Annelida</taxon>
        <taxon>Clitellata</taxon>
        <taxon>Hirudinea</taxon>
        <taxon>Rhynchobdellida</taxon>
        <taxon>Glossiphoniidae</taxon>
        <taxon>Helobdella</taxon>
    </lineage>
</organism>
<keyword evidence="7" id="KW-0251">Elongation factor</keyword>
<reference evidence="16" key="1">
    <citation type="submission" date="2012-12" db="EMBL/GenBank/DDBJ databases">
        <authorList>
            <person name="Hellsten U."/>
            <person name="Grimwood J."/>
            <person name="Chapman J.A."/>
            <person name="Shapiro H."/>
            <person name="Aerts A."/>
            <person name="Otillar R.P."/>
            <person name="Terry A.Y."/>
            <person name="Boore J.L."/>
            <person name="Simakov O."/>
            <person name="Marletaz F."/>
            <person name="Cho S.-J."/>
            <person name="Edsinger-Gonzales E."/>
            <person name="Havlak P."/>
            <person name="Kuo D.-H."/>
            <person name="Larsson T."/>
            <person name="Lv J."/>
            <person name="Arendt D."/>
            <person name="Savage R."/>
            <person name="Osoegawa K."/>
            <person name="de Jong P."/>
            <person name="Lindberg D.R."/>
            <person name="Seaver E.C."/>
            <person name="Weisblat D.A."/>
            <person name="Putnam N.H."/>
            <person name="Grigoriev I.V."/>
            <person name="Rokhsar D.S."/>
        </authorList>
    </citation>
    <scope>NUCLEOTIDE SEQUENCE</scope>
</reference>
<dbReference type="SUPFAM" id="SSF50465">
    <property type="entry name" value="EF-Tu/eEF-1alpha/eIF2-gamma C-terminal domain"/>
    <property type="match status" value="2"/>
</dbReference>
<dbReference type="EC" id="3.6.5.3" evidence="3"/>
<dbReference type="InterPro" id="IPR041709">
    <property type="entry name" value="EF-Tu_GTP-bd"/>
</dbReference>
<dbReference type="SUPFAM" id="SSF50447">
    <property type="entry name" value="Translation proteins"/>
    <property type="match status" value="1"/>
</dbReference>
<dbReference type="KEGG" id="hro:HELRODRAFT_167127"/>
<evidence type="ECO:0000256" key="4">
    <source>
        <dbReference type="ARBA" id="ARBA00022490"/>
    </source>
</evidence>
<feature type="domain" description="Tr-type G" evidence="13">
    <location>
        <begin position="63"/>
        <end position="258"/>
    </location>
</feature>
<dbReference type="Pfam" id="PF03144">
    <property type="entry name" value="GTP_EFTU_D2"/>
    <property type="match status" value="1"/>
</dbReference>
<dbReference type="InterPro" id="IPR004161">
    <property type="entry name" value="EFTu-like_2"/>
</dbReference>
<evidence type="ECO:0000256" key="5">
    <source>
        <dbReference type="ARBA" id="ARBA00022723"/>
    </source>
</evidence>
<dbReference type="GO" id="GO:0003924">
    <property type="term" value="F:GTPase activity"/>
    <property type="evidence" value="ECO:0007669"/>
    <property type="project" value="InterPro"/>
</dbReference>
<dbReference type="OrthoDB" id="2067at2759"/>
<dbReference type="SUPFAM" id="SSF52540">
    <property type="entry name" value="P-loop containing nucleoside triphosphate hydrolases"/>
    <property type="match status" value="1"/>
</dbReference>
<dbReference type="Gene3D" id="2.40.30.10">
    <property type="entry name" value="Translation factors"/>
    <property type="match status" value="2"/>
</dbReference>
<evidence type="ECO:0000256" key="7">
    <source>
        <dbReference type="ARBA" id="ARBA00022768"/>
    </source>
</evidence>
<evidence type="ECO:0000256" key="10">
    <source>
        <dbReference type="ARBA" id="ARBA00022917"/>
    </source>
</evidence>
<dbReference type="Proteomes" id="UP000015101">
    <property type="component" value="Unassembled WGS sequence"/>
</dbReference>
<keyword evidence="11" id="KW-0342">GTP-binding</keyword>
<dbReference type="InterPro" id="IPR031157">
    <property type="entry name" value="G_TR_CS"/>
</dbReference>
<dbReference type="InParanoid" id="T1EZ20"/>
<keyword evidence="8" id="KW-0378">Hydrolase</keyword>
<dbReference type="EMBL" id="KB095858">
    <property type="protein sequence ID" value="ESO10620.1"/>
    <property type="molecule type" value="Genomic_DNA"/>
</dbReference>
<dbReference type="EMBL" id="AMQM01002680">
    <property type="status" value="NOT_ANNOTATED_CDS"/>
    <property type="molecule type" value="Genomic_DNA"/>
</dbReference>
<dbReference type="CTD" id="20201820"/>
<dbReference type="PROSITE" id="PS51722">
    <property type="entry name" value="G_TR_2"/>
    <property type="match status" value="1"/>
</dbReference>
<dbReference type="InterPro" id="IPR050055">
    <property type="entry name" value="EF-Tu_GTPase"/>
</dbReference>
<dbReference type="CDD" id="cd01884">
    <property type="entry name" value="EF_Tu"/>
    <property type="match status" value="1"/>
</dbReference>
<reference evidence="15" key="3">
    <citation type="submission" date="2015-06" db="UniProtKB">
        <authorList>
            <consortium name="EnsemblMetazoa"/>
        </authorList>
    </citation>
    <scope>IDENTIFICATION</scope>
</reference>
<keyword evidence="4" id="KW-0963">Cytoplasm</keyword>
<accession>T1EZ20</accession>
<dbReference type="Pfam" id="PF00009">
    <property type="entry name" value="GTP_EFTU"/>
    <property type="match status" value="1"/>
</dbReference>
<protein>
    <recommendedName>
        <fullName evidence="3">protein-synthesizing GTPase</fullName>
        <ecNumber evidence="3">3.6.5.3</ecNumber>
    </recommendedName>
</protein>
<evidence type="ECO:0000256" key="6">
    <source>
        <dbReference type="ARBA" id="ARBA00022741"/>
    </source>
</evidence>
<dbReference type="InterPro" id="IPR027417">
    <property type="entry name" value="P-loop_NTPase"/>
</dbReference>
<feature type="compositionally biased region" description="Polar residues" evidence="12">
    <location>
        <begin position="473"/>
        <end position="493"/>
    </location>
</feature>
<keyword evidence="10" id="KW-0648">Protein biosynthesis</keyword>
<dbReference type="GO" id="GO:0005739">
    <property type="term" value="C:mitochondrion"/>
    <property type="evidence" value="ECO:0000318"/>
    <property type="project" value="GO_Central"/>
</dbReference>
<dbReference type="InterPro" id="IPR009001">
    <property type="entry name" value="Transl_elong_EF1A/Init_IF2_C"/>
</dbReference>
<evidence type="ECO:0000256" key="9">
    <source>
        <dbReference type="ARBA" id="ARBA00022842"/>
    </source>
</evidence>
<name>T1EZ20_HELRO</name>
<dbReference type="GO" id="GO:0046872">
    <property type="term" value="F:metal ion binding"/>
    <property type="evidence" value="ECO:0007669"/>
    <property type="project" value="UniProtKB-KW"/>
</dbReference>
<dbReference type="eggNOG" id="KOG0460">
    <property type="taxonomic scope" value="Eukaryota"/>
</dbReference>
<evidence type="ECO:0000256" key="8">
    <source>
        <dbReference type="ARBA" id="ARBA00022801"/>
    </source>
</evidence>
<dbReference type="STRING" id="6412.T1EZ20"/>
<dbReference type="EnsemblMetazoa" id="HelroT167127">
    <property type="protein sequence ID" value="HelroP167127"/>
    <property type="gene ID" value="HelroG167127"/>
</dbReference>
<dbReference type="InterPro" id="IPR000795">
    <property type="entry name" value="T_Tr_GTP-bd_dom"/>
</dbReference>
<dbReference type="Pfam" id="PF03143">
    <property type="entry name" value="GTP_EFTU_D3"/>
    <property type="match status" value="2"/>
</dbReference>
<keyword evidence="5" id="KW-0479">Metal-binding</keyword>
<reference evidence="14 16" key="2">
    <citation type="journal article" date="2013" name="Nature">
        <title>Insights into bilaterian evolution from three spiralian genomes.</title>
        <authorList>
            <person name="Simakov O."/>
            <person name="Marletaz F."/>
            <person name="Cho S.J."/>
            <person name="Edsinger-Gonzales E."/>
            <person name="Havlak P."/>
            <person name="Hellsten U."/>
            <person name="Kuo D.H."/>
            <person name="Larsson T."/>
            <person name="Lv J."/>
            <person name="Arendt D."/>
            <person name="Savage R."/>
            <person name="Osoegawa K."/>
            <person name="de Jong P."/>
            <person name="Grimwood J."/>
            <person name="Chapman J.A."/>
            <person name="Shapiro H."/>
            <person name="Aerts A."/>
            <person name="Otillar R.P."/>
            <person name="Terry A.Y."/>
            <person name="Boore J.L."/>
            <person name="Grigoriev I.V."/>
            <person name="Lindberg D.R."/>
            <person name="Seaver E.C."/>
            <person name="Weisblat D.A."/>
            <person name="Putnam N.H."/>
            <person name="Rokhsar D.S."/>
        </authorList>
    </citation>
    <scope>NUCLEOTIDE SEQUENCE</scope>
</reference>
<dbReference type="GO" id="GO:0003746">
    <property type="term" value="F:translation elongation factor activity"/>
    <property type="evidence" value="ECO:0000318"/>
    <property type="project" value="GO_Central"/>
</dbReference>
<evidence type="ECO:0000259" key="13">
    <source>
        <dbReference type="PROSITE" id="PS51722"/>
    </source>
</evidence>
<dbReference type="Gene3D" id="3.40.50.300">
    <property type="entry name" value="P-loop containing nucleotide triphosphate hydrolases"/>
    <property type="match status" value="1"/>
</dbReference>
<evidence type="ECO:0000256" key="12">
    <source>
        <dbReference type="SAM" id="MobiDB-lite"/>
    </source>
</evidence>
<evidence type="ECO:0000313" key="16">
    <source>
        <dbReference type="Proteomes" id="UP000015101"/>
    </source>
</evidence>
<evidence type="ECO:0000313" key="15">
    <source>
        <dbReference type="EnsemblMetazoa" id="HelroP167127"/>
    </source>
</evidence>
<evidence type="ECO:0000313" key="14">
    <source>
        <dbReference type="EMBL" id="ESO10620.1"/>
    </source>
</evidence>
<comment type="subunit">
    <text evidence="2">Monomer.</text>
</comment>
<proteinExistence type="inferred from homology"/>
<dbReference type="HOGENOM" id="CLU_007265_0_0_1"/>
<keyword evidence="6" id="KW-0547">Nucleotide-binding</keyword>
<comment type="similarity">
    <text evidence="1">Belongs to the TRAFAC class translation factor GTPase superfamily. Classic translation factor GTPase family. EF-Tu/EF-1A subfamily.</text>
</comment>
<dbReference type="InterPro" id="IPR009000">
    <property type="entry name" value="Transl_B-barrel_sf"/>
</dbReference>
<feature type="compositionally biased region" description="Polar residues" evidence="12">
    <location>
        <begin position="442"/>
        <end position="463"/>
    </location>
</feature>
<evidence type="ECO:0000256" key="1">
    <source>
        <dbReference type="ARBA" id="ARBA00007249"/>
    </source>
</evidence>
<dbReference type="FunFam" id="2.40.30.10:FF:000085">
    <property type="entry name" value="Elongation factor Tu"/>
    <property type="match status" value="1"/>
</dbReference>
<evidence type="ECO:0000256" key="3">
    <source>
        <dbReference type="ARBA" id="ARBA00011986"/>
    </source>
</evidence>
<evidence type="ECO:0000256" key="2">
    <source>
        <dbReference type="ARBA" id="ARBA00011245"/>
    </source>
</evidence>
<gene>
    <name evidence="15" type="primary">20201820</name>
    <name evidence="14" type="ORF">HELRODRAFT_167127</name>
</gene>
<dbReference type="AlphaFoldDB" id="T1EZ20"/>